<gene>
    <name evidence="1" type="ORF">EJK53_0708</name>
    <name evidence="2" type="ORF">EJK54_0322</name>
</gene>
<reference evidence="3 4" key="1">
    <citation type="submission" date="2018-12" db="EMBL/GenBank/DDBJ databases">
        <title>Persistence of Moraxella catarrhalis in Chronic Obstructive Pulmonary Disease and Regulation of the Hag/MID Adhesin.</title>
        <authorList>
            <person name="Murphy T."/>
            <person name="Zhao X."/>
            <person name="Vyas G."/>
            <person name="Aluvathingal J."/>
            <person name="Nadendla S."/>
            <person name="Tallon L."/>
            <person name="Tettelin H."/>
        </authorList>
    </citation>
    <scope>NUCLEOTIDE SEQUENCE [LARGE SCALE GENOMIC DNA]</scope>
    <source>
        <strain evidence="2 3">173P27B1</strain>
        <strain evidence="1 4">46P58B1</strain>
    </source>
</reference>
<keyword evidence="3" id="KW-1185">Reference proteome</keyword>
<sequence>MFIAKAIKILALTTNKINSLGNICHDYSRFKHVLITSFFTPPTLKLS</sequence>
<dbReference type="EMBL" id="RYER01000021">
    <property type="protein sequence ID" value="RUO13556.1"/>
    <property type="molecule type" value="Genomic_DNA"/>
</dbReference>
<dbReference type="AlphaFoldDB" id="A0A3S9QCJ1"/>
<organism evidence="1 4">
    <name type="scientific">Moraxella catarrhalis</name>
    <name type="common">Branhamella catarrhalis</name>
    <dbReference type="NCBI Taxonomy" id="480"/>
    <lineage>
        <taxon>Bacteria</taxon>
        <taxon>Pseudomonadati</taxon>
        <taxon>Pseudomonadota</taxon>
        <taxon>Gammaproteobacteria</taxon>
        <taxon>Moraxellales</taxon>
        <taxon>Moraxellaceae</taxon>
        <taxon>Moraxella</taxon>
    </lineage>
</organism>
<protein>
    <submittedName>
        <fullName evidence="1">Uncharacterized protein</fullName>
    </submittedName>
</protein>
<proteinExistence type="predicted"/>
<evidence type="ECO:0000313" key="3">
    <source>
        <dbReference type="Proteomes" id="UP000268436"/>
    </source>
</evidence>
<dbReference type="Proteomes" id="UP000268436">
    <property type="component" value="Unassembled WGS sequence"/>
</dbReference>
<evidence type="ECO:0000313" key="2">
    <source>
        <dbReference type="EMBL" id="RUO13556.1"/>
    </source>
</evidence>
<evidence type="ECO:0000313" key="4">
    <source>
        <dbReference type="Proteomes" id="UP000280228"/>
    </source>
</evidence>
<name>A0A3S9QCJ1_MORCA</name>
<dbReference type="Proteomes" id="UP000280228">
    <property type="component" value="Chromosome"/>
</dbReference>
<accession>A0A3S9QCJ1</accession>
<dbReference type="EMBL" id="CP034662">
    <property type="protein sequence ID" value="AZQ92368.1"/>
    <property type="molecule type" value="Genomic_DNA"/>
</dbReference>
<evidence type="ECO:0000313" key="1">
    <source>
        <dbReference type="EMBL" id="AZQ92368.1"/>
    </source>
</evidence>